<evidence type="ECO:0000313" key="2">
    <source>
        <dbReference type="EMBL" id="KAA1376127.1"/>
    </source>
</evidence>
<protein>
    <submittedName>
        <fullName evidence="2">Uncharacterized protein</fullName>
    </submittedName>
</protein>
<evidence type="ECO:0000313" key="3">
    <source>
        <dbReference type="Proteomes" id="UP001515100"/>
    </source>
</evidence>
<keyword evidence="1" id="KW-0472">Membrane</keyword>
<dbReference type="Proteomes" id="UP001515100">
    <property type="component" value="Unassembled WGS sequence"/>
</dbReference>
<dbReference type="AlphaFoldDB" id="A0A641AJW3"/>
<accession>A0A641AJW3</accession>
<evidence type="ECO:0000256" key="1">
    <source>
        <dbReference type="SAM" id="Phobius"/>
    </source>
</evidence>
<reference evidence="2" key="1">
    <citation type="submission" date="2019-09" db="EMBL/GenBank/DDBJ databases">
        <authorList>
            <person name="Li J."/>
        </authorList>
    </citation>
    <scope>NUCLEOTIDE SEQUENCE [LARGE SCALE GENOMIC DNA]</scope>
    <source>
        <strain evidence="2">NRBC 14897</strain>
    </source>
</reference>
<keyword evidence="3" id="KW-1185">Reference proteome</keyword>
<gene>
    <name evidence="2" type="ORF">ESP62_011830</name>
</gene>
<keyword evidence="1" id="KW-0812">Transmembrane</keyword>
<feature type="transmembrane region" description="Helical" evidence="1">
    <location>
        <begin position="91"/>
        <end position="118"/>
    </location>
</feature>
<keyword evidence="1" id="KW-1133">Transmembrane helix</keyword>
<dbReference type="EMBL" id="SDPP02000003">
    <property type="protein sequence ID" value="KAA1376127.1"/>
    <property type="molecule type" value="Genomic_DNA"/>
</dbReference>
<feature type="transmembrane region" description="Helical" evidence="1">
    <location>
        <begin position="57"/>
        <end position="79"/>
    </location>
</feature>
<dbReference type="RefSeq" id="WP_129183859.1">
    <property type="nucleotide sequence ID" value="NZ_JAGIOG010000001.1"/>
</dbReference>
<proteinExistence type="predicted"/>
<organism evidence="2 3">
    <name type="scientific">Aeromicrobium fastidiosum</name>
    <dbReference type="NCBI Taxonomy" id="52699"/>
    <lineage>
        <taxon>Bacteria</taxon>
        <taxon>Bacillati</taxon>
        <taxon>Actinomycetota</taxon>
        <taxon>Actinomycetes</taxon>
        <taxon>Propionibacteriales</taxon>
        <taxon>Nocardioidaceae</taxon>
        <taxon>Aeromicrobium</taxon>
    </lineage>
</organism>
<sequence>MDTSEMEAIEASEPHATAGGRRWPLPVFLAGLLSAGASYGSVLFLMERIVRVGPLDAVWIAALLATASIWCVAASFMGATASAATGRVAEFLHLAVLVPATVLAALAATVFANFLLLLAVGESPQVRLDVPEGSPGYILVPFTFGETTLTLYRGNGVVFERVDTLLSAPDVRAKSTDSYRVVTGADGRLRLTYRLHDGTEANVLLP</sequence>
<name>A0A641AJW3_9ACTN</name>
<comment type="caution">
    <text evidence="2">The sequence shown here is derived from an EMBL/GenBank/DDBJ whole genome shotgun (WGS) entry which is preliminary data.</text>
</comment>
<feature type="transmembrane region" description="Helical" evidence="1">
    <location>
        <begin position="23"/>
        <end position="45"/>
    </location>
</feature>